<evidence type="ECO:0000256" key="3">
    <source>
        <dbReference type="ARBA" id="ARBA00022729"/>
    </source>
</evidence>
<dbReference type="AlphaFoldDB" id="A0AAV5D7P4"/>
<feature type="signal peptide" evidence="6">
    <location>
        <begin position="1"/>
        <end position="24"/>
    </location>
</feature>
<dbReference type="PROSITE" id="PS51257">
    <property type="entry name" value="PROKAR_LIPOPROTEIN"/>
    <property type="match status" value="1"/>
</dbReference>
<gene>
    <name evidence="7" type="primary">ga24742</name>
    <name evidence="7" type="ORF">PR202_ga24742</name>
</gene>
<dbReference type="GO" id="GO:0008239">
    <property type="term" value="F:dipeptidyl-peptidase activity"/>
    <property type="evidence" value="ECO:0007669"/>
    <property type="project" value="TreeGrafter"/>
</dbReference>
<reference evidence="7" key="2">
    <citation type="submission" date="2021-12" db="EMBL/GenBank/DDBJ databases">
        <title>Resequencing data analysis of finger millet.</title>
        <authorList>
            <person name="Hatakeyama M."/>
            <person name="Aluri S."/>
            <person name="Balachadran M.T."/>
            <person name="Sivarajan S.R."/>
            <person name="Poveda L."/>
            <person name="Shimizu-Inatsugi R."/>
            <person name="Schlapbach R."/>
            <person name="Sreeman S.M."/>
            <person name="Shimizu K.K."/>
        </authorList>
    </citation>
    <scope>NUCLEOTIDE SEQUENCE</scope>
</reference>
<evidence type="ECO:0000313" key="7">
    <source>
        <dbReference type="EMBL" id="GJN06958.1"/>
    </source>
</evidence>
<keyword evidence="5" id="KW-0325">Glycoprotein</keyword>
<keyword evidence="4" id="KW-0378">Hydrolase</keyword>
<dbReference type="FunFam" id="1.20.120.980:FF:000001">
    <property type="entry name" value="Dipeptidyl peptidase 7"/>
    <property type="match status" value="1"/>
</dbReference>
<evidence type="ECO:0000256" key="2">
    <source>
        <dbReference type="ARBA" id="ARBA00022670"/>
    </source>
</evidence>
<evidence type="ECO:0008006" key="9">
    <source>
        <dbReference type="Google" id="ProtNLM"/>
    </source>
</evidence>
<dbReference type="Proteomes" id="UP001054889">
    <property type="component" value="Unassembled WGS sequence"/>
</dbReference>
<reference evidence="7" key="1">
    <citation type="journal article" date="2018" name="DNA Res.">
        <title>Multiple hybrid de novo genome assembly of finger millet, an orphan allotetraploid crop.</title>
        <authorList>
            <person name="Hatakeyama M."/>
            <person name="Aluri S."/>
            <person name="Balachadran M.T."/>
            <person name="Sivarajan S.R."/>
            <person name="Patrignani A."/>
            <person name="Gruter S."/>
            <person name="Poveda L."/>
            <person name="Shimizu-Inatsugi R."/>
            <person name="Baeten J."/>
            <person name="Francoijs K.J."/>
            <person name="Nataraja K.N."/>
            <person name="Reddy Y.A.N."/>
            <person name="Phadnis S."/>
            <person name="Ravikumar R.L."/>
            <person name="Schlapbach R."/>
            <person name="Sreeman S.M."/>
            <person name="Shimizu K.K."/>
        </authorList>
    </citation>
    <scope>NUCLEOTIDE SEQUENCE</scope>
</reference>
<dbReference type="PANTHER" id="PTHR11010">
    <property type="entry name" value="PROTEASE S28 PRO-X CARBOXYPEPTIDASE-RELATED"/>
    <property type="match status" value="1"/>
</dbReference>
<dbReference type="Pfam" id="PF05577">
    <property type="entry name" value="Peptidase_S28"/>
    <property type="match status" value="1"/>
</dbReference>
<proteinExistence type="inferred from homology"/>
<evidence type="ECO:0000256" key="4">
    <source>
        <dbReference type="ARBA" id="ARBA00022801"/>
    </source>
</evidence>
<dbReference type="GO" id="GO:0006508">
    <property type="term" value="P:proteolysis"/>
    <property type="evidence" value="ECO:0007669"/>
    <property type="project" value="UniProtKB-KW"/>
</dbReference>
<keyword evidence="2" id="KW-0645">Protease</keyword>
<dbReference type="InterPro" id="IPR042269">
    <property type="entry name" value="Ser_carbopepase_S28_SKS"/>
</dbReference>
<dbReference type="Gene3D" id="3.40.50.1820">
    <property type="entry name" value="alpha/beta hydrolase"/>
    <property type="match status" value="1"/>
</dbReference>
<evidence type="ECO:0000313" key="8">
    <source>
        <dbReference type="Proteomes" id="UP001054889"/>
    </source>
</evidence>
<protein>
    <recommendedName>
        <fullName evidence="9">Lysosomal Pro-X carboxypeptidase</fullName>
    </recommendedName>
</protein>
<comment type="caution">
    <text evidence="7">The sequence shown here is derived from an EMBL/GenBank/DDBJ whole genome shotgun (WGS) entry which is preliminary data.</text>
</comment>
<dbReference type="PANTHER" id="PTHR11010:SF118">
    <property type="entry name" value="OS11G0156200 PROTEIN"/>
    <property type="match status" value="1"/>
</dbReference>
<evidence type="ECO:0000256" key="1">
    <source>
        <dbReference type="ARBA" id="ARBA00011079"/>
    </source>
</evidence>
<dbReference type="InterPro" id="IPR008758">
    <property type="entry name" value="Peptidase_S28"/>
</dbReference>
<keyword evidence="8" id="KW-1185">Reference proteome</keyword>
<dbReference type="InterPro" id="IPR029058">
    <property type="entry name" value="AB_hydrolase_fold"/>
</dbReference>
<accession>A0AAV5D7P4</accession>
<keyword evidence="3 6" id="KW-0732">Signal</keyword>
<organism evidence="7 8">
    <name type="scientific">Eleusine coracana subsp. coracana</name>
    <dbReference type="NCBI Taxonomy" id="191504"/>
    <lineage>
        <taxon>Eukaryota</taxon>
        <taxon>Viridiplantae</taxon>
        <taxon>Streptophyta</taxon>
        <taxon>Embryophyta</taxon>
        <taxon>Tracheophyta</taxon>
        <taxon>Spermatophyta</taxon>
        <taxon>Magnoliopsida</taxon>
        <taxon>Liliopsida</taxon>
        <taxon>Poales</taxon>
        <taxon>Poaceae</taxon>
        <taxon>PACMAD clade</taxon>
        <taxon>Chloridoideae</taxon>
        <taxon>Cynodonteae</taxon>
        <taxon>Eleusininae</taxon>
        <taxon>Eleusine</taxon>
    </lineage>
</organism>
<name>A0AAV5D7P4_ELECO</name>
<dbReference type="Gene3D" id="1.20.120.980">
    <property type="entry name" value="Serine carboxypeptidase S28, SKS domain"/>
    <property type="match status" value="1"/>
</dbReference>
<evidence type="ECO:0000256" key="6">
    <source>
        <dbReference type="SAM" id="SignalP"/>
    </source>
</evidence>
<comment type="similarity">
    <text evidence="1">Belongs to the peptidase S28 family.</text>
</comment>
<sequence>MERTICAAAFLLVVLLSCHATAAAANGRWPPPTLATHYSFSSARQVMAAAGSSKGAAEHVPSMVQYETRWYTQRLDHFNVAPASYGTFQQRYLVNDTFWGGKNAPIFLYAGNEGDVELFANNTGFMWEVAPRFGAMLVFVEHRYYGASMPFGSAKAAFKDASTLGYLTTTQAIADLATLVLSLKANLSAPVAPVLAFGGSYGGMLAAWMRLKYPHIVMGAVASSAPILSFYGLADPYAFYDAVTKDFKSESENCYDVLRRSWDELDNALATDAGRAELNRKFKMCDGKVETIPDLLDTAVIYGAMMDYPTSSGFLTPLPAYPVLSMCRAIDDNPTSSSGADDDVLSRVREAINVYYNHTGAAACFGAAEDDDPYGMFSGWNWQAHTEMVLMTSAVRDGAVLPPSPFNLTELLDEGRNYTGLPPRPFWIETEFGGFDIANVLRRSASNILFFNGLRDPWSTGGYVSILFSYLQSTEEHFDSIIALVEPQGAHHVDLRFSNKDDPDWLKQVRRKETRIIARWLSQYYSDEGISA</sequence>
<dbReference type="EMBL" id="BQKI01000013">
    <property type="protein sequence ID" value="GJN06958.1"/>
    <property type="molecule type" value="Genomic_DNA"/>
</dbReference>
<evidence type="ECO:0000256" key="5">
    <source>
        <dbReference type="ARBA" id="ARBA00023180"/>
    </source>
</evidence>
<dbReference type="SUPFAM" id="SSF53474">
    <property type="entry name" value="alpha/beta-Hydrolases"/>
    <property type="match status" value="1"/>
</dbReference>
<dbReference type="GO" id="GO:0070008">
    <property type="term" value="F:serine-type exopeptidase activity"/>
    <property type="evidence" value="ECO:0007669"/>
    <property type="project" value="InterPro"/>
</dbReference>
<feature type="chain" id="PRO_5043596164" description="Lysosomal Pro-X carboxypeptidase" evidence="6">
    <location>
        <begin position="25"/>
        <end position="532"/>
    </location>
</feature>